<dbReference type="InterPro" id="IPR001900">
    <property type="entry name" value="RNase_II/R"/>
</dbReference>
<feature type="region of interest" description="Disordered" evidence="2">
    <location>
        <begin position="23"/>
        <end position="92"/>
    </location>
</feature>
<dbReference type="RefSeq" id="XP_046057875.1">
    <property type="nucleotide sequence ID" value="XM_046208757.1"/>
</dbReference>
<dbReference type="Gene3D" id="2.40.50.700">
    <property type="match status" value="1"/>
</dbReference>
<gene>
    <name evidence="4" type="ORF">OGAPHI_007369</name>
</gene>
<dbReference type="GO" id="GO:0000175">
    <property type="term" value="F:3'-5'-RNA exonuclease activity"/>
    <property type="evidence" value="ECO:0007669"/>
    <property type="project" value="TreeGrafter"/>
</dbReference>
<sequence length="1316" mass="146144">MSSSDPNALAPTTEGAMAIVQAQQQQILQQQQQQQYNQPASYAQPGFSFPGASMPPPANPPRHNRRASGNNNYDHDQSYNARGHRRAQSSVASGAYQNYNKQDNRQHALGHNRRHSLGVSEAKRAAAEAQAQRSGLPVKPESSAPNFKFPPESDDDSGFQRQGGHYRSRSSVSPQRSFQFPPRDNSQTLLPPSGNYGHERRQSGNYGFRTAPSDINANWRKQQQPVPSQSSLSGFEPPSFQPGHRVRSSYGGSVSSIAQFNQSQNGQQRKSLFAPYLPQSSLPDLINEGRLVTGVLRVNKKNRSDAYVSTDGLLDSDIFICGSKDRNRALEGDLVAVELLVVDEVWSSKREKEEKKRRKDNVSAQADVADDFHNDASTTYSSSTSSSAAADSSQGTETPPSTQSSNGLGRSSGSLNRRGSLKQRPPQKKNDDVEVEGQSLLLVEEEEISDDCKPLYAGHVVAVVDRIPGQLFSGTLGLLRPSQAAKEKDSKDKDDQKSSNPRPKIVWFKPTDKKVPLIAIPTEQVPRDFVQNHEKYADQVFIASIKRWPITSLHPFGTLVSQLGPMNDPQIEIDSILRDNNFLCDEYPDDEEKYLQELPDTKLALDNEHRRTFEDEYVIAFTQTGSFCDHAFHVKIVSDTKIQLGVHILDVAHYIKQGSGLDKRSKKRSHSVFLPQKCVHLFPGKVNEFLSFKEGRTGLALSVVFEIDSTTFDIDDVWMGESVVTPKQKVDYGTMDEIISKSSTNAKEGANATSGYISTLSLIAQGLRRRRLNNPKLGLEPVLPLLEQLDDEKVKLSLNIYDVSTSTTVIDELFHNVNAAVAQRIHAVLGDRALLRKYAIPTLAKFENYNKKASNLGVELDTTNAASFQNSLLQIEDPVKRTAIETILIKSMPRGKYVIAGKTDADSLNHYLFNLPVYTHFTAPLRRYADIIVHRQLKAVLSGDVQEYKETLESLKMNSDYCNFKKDCAKAAQEQAIHLLLCQTINEMSVSTGQILTMGTVIQVYESSFDVLLPDFGIEKRVHGDQLPLRKAEFDRTERVLELHWEPGVDSATFVPDDEKEPFSYRASIKNKYRSPASTAAKSQSKQVLESGNMISDELTQKLANMSLSAPQLAVPSESTPEKDVSDELTPHDAALTPYLQHCITRVDNDNYIQEIRELKQVPILLRSEVILMDLSVEWTMMLLWNSPGGSGLLSSTDSTLEMARARILFSDGSPRIGLVADQYKVRLYGWIQKYLSCLVSEREDNGPSLRCSSFDGSIVSSPRFLAIFFNLSTSVADLSPDLLSHGKTTNPSSDARLSRSALLTTEVSSFSEASS</sequence>
<dbReference type="Pfam" id="PF17877">
    <property type="entry name" value="Dis3l2_C_term"/>
    <property type="match status" value="1"/>
</dbReference>
<feature type="domain" description="RNB" evidence="3">
    <location>
        <begin position="610"/>
        <end position="943"/>
    </location>
</feature>
<protein>
    <recommendedName>
        <fullName evidence="3">RNB domain-containing protein</fullName>
    </recommendedName>
</protein>
<dbReference type="InterPro" id="IPR041505">
    <property type="entry name" value="Dis3_CSD2"/>
</dbReference>
<evidence type="ECO:0000259" key="3">
    <source>
        <dbReference type="SMART" id="SM00955"/>
    </source>
</evidence>
<keyword evidence="5" id="KW-1185">Reference proteome</keyword>
<feature type="compositionally biased region" description="Polar residues" evidence="2">
    <location>
        <begin position="394"/>
        <end position="403"/>
    </location>
</feature>
<feature type="compositionally biased region" description="Low complexity" evidence="2">
    <location>
        <begin position="222"/>
        <end position="233"/>
    </location>
</feature>
<dbReference type="FunFam" id="2.40.50.690:FF:000001">
    <property type="entry name" value="Cell wall biogenesis protein"/>
    <property type="match status" value="1"/>
</dbReference>
<dbReference type="InterPro" id="IPR041093">
    <property type="entry name" value="Dis3l2-like_C"/>
</dbReference>
<comment type="similarity">
    <text evidence="1">Belongs to the RNR ribonuclease family.</text>
</comment>
<dbReference type="SMART" id="SM00955">
    <property type="entry name" value="RNB"/>
    <property type="match status" value="1"/>
</dbReference>
<feature type="compositionally biased region" description="Polar residues" evidence="2">
    <location>
        <begin position="169"/>
        <end position="190"/>
    </location>
</feature>
<feature type="compositionally biased region" description="Low complexity" evidence="2">
    <location>
        <begin position="404"/>
        <end position="418"/>
    </location>
</feature>
<reference evidence="4" key="1">
    <citation type="journal article" date="2021" name="Open Biol.">
        <title>Shared evolutionary footprints suggest mitochondrial oxidative damage underlies multiple complex I losses in fungi.</title>
        <authorList>
            <person name="Schikora-Tamarit M.A."/>
            <person name="Marcet-Houben M."/>
            <person name="Nosek J."/>
            <person name="Gabaldon T."/>
        </authorList>
    </citation>
    <scope>NUCLEOTIDE SEQUENCE</scope>
    <source>
        <strain evidence="4">CBS6075</strain>
    </source>
</reference>
<dbReference type="Proteomes" id="UP000769157">
    <property type="component" value="Unassembled WGS sequence"/>
</dbReference>
<evidence type="ECO:0000313" key="4">
    <source>
        <dbReference type="EMBL" id="KAH3660164.1"/>
    </source>
</evidence>
<evidence type="ECO:0000256" key="2">
    <source>
        <dbReference type="SAM" id="MobiDB-lite"/>
    </source>
</evidence>
<name>A0A9P8NW68_9ASCO</name>
<feature type="region of interest" description="Disordered" evidence="2">
    <location>
        <begin position="482"/>
        <end position="505"/>
    </location>
</feature>
<dbReference type="GeneID" id="70239333"/>
<dbReference type="InterPro" id="IPR050180">
    <property type="entry name" value="RNR_Ribonuclease"/>
</dbReference>
<proteinExistence type="inferred from homology"/>
<evidence type="ECO:0000313" key="5">
    <source>
        <dbReference type="Proteomes" id="UP000769157"/>
    </source>
</evidence>
<dbReference type="PANTHER" id="PTHR23355:SF9">
    <property type="entry name" value="DIS3-LIKE EXONUCLEASE 2"/>
    <property type="match status" value="1"/>
</dbReference>
<feature type="compositionally biased region" description="Basic and acidic residues" evidence="2">
    <location>
        <begin position="485"/>
        <end position="497"/>
    </location>
</feature>
<dbReference type="EMBL" id="JAEUBE010000511">
    <property type="protein sequence ID" value="KAH3660164.1"/>
    <property type="molecule type" value="Genomic_DNA"/>
</dbReference>
<dbReference type="Gene3D" id="2.40.50.690">
    <property type="match status" value="1"/>
</dbReference>
<reference evidence="4" key="2">
    <citation type="submission" date="2021-01" db="EMBL/GenBank/DDBJ databases">
        <authorList>
            <person name="Schikora-Tamarit M.A."/>
        </authorList>
    </citation>
    <scope>NUCLEOTIDE SEQUENCE</scope>
    <source>
        <strain evidence="4">CBS6075</strain>
    </source>
</reference>
<dbReference type="FunFam" id="2.40.50.700:FF:000002">
    <property type="entry name" value="Cell wall biogenesis protein"/>
    <property type="match status" value="1"/>
</dbReference>
<feature type="region of interest" description="Disordered" evidence="2">
    <location>
        <begin position="350"/>
        <end position="435"/>
    </location>
</feature>
<dbReference type="SUPFAM" id="SSF50249">
    <property type="entry name" value="Nucleic acid-binding proteins"/>
    <property type="match status" value="2"/>
</dbReference>
<dbReference type="PANTHER" id="PTHR23355">
    <property type="entry name" value="RIBONUCLEASE"/>
    <property type="match status" value="1"/>
</dbReference>
<feature type="compositionally biased region" description="Low complexity" evidence="2">
    <location>
        <begin position="375"/>
        <end position="393"/>
    </location>
</feature>
<accession>A0A9P8NW68</accession>
<dbReference type="Pfam" id="PF17849">
    <property type="entry name" value="OB_Dis3"/>
    <property type="match status" value="1"/>
</dbReference>
<dbReference type="OrthoDB" id="372421at2759"/>
<dbReference type="GO" id="GO:0003723">
    <property type="term" value="F:RNA binding"/>
    <property type="evidence" value="ECO:0007669"/>
    <property type="project" value="InterPro"/>
</dbReference>
<evidence type="ECO:0000256" key="1">
    <source>
        <dbReference type="ARBA" id="ARBA00005785"/>
    </source>
</evidence>
<feature type="compositionally biased region" description="Low complexity" evidence="2">
    <location>
        <begin position="23"/>
        <end position="38"/>
    </location>
</feature>
<dbReference type="Gene3D" id="2.40.50.140">
    <property type="entry name" value="Nucleic acid-binding proteins"/>
    <property type="match status" value="1"/>
</dbReference>
<comment type="caution">
    <text evidence="4">The sequence shown here is derived from an EMBL/GenBank/DDBJ whole genome shotgun (WGS) entry which is preliminary data.</text>
</comment>
<dbReference type="InterPro" id="IPR012340">
    <property type="entry name" value="NA-bd_OB-fold"/>
</dbReference>
<feature type="region of interest" description="Disordered" evidence="2">
    <location>
        <begin position="106"/>
        <end position="252"/>
    </location>
</feature>
<organism evidence="4 5">
    <name type="scientific">Ogataea philodendri</name>
    <dbReference type="NCBI Taxonomy" id="1378263"/>
    <lineage>
        <taxon>Eukaryota</taxon>
        <taxon>Fungi</taxon>
        <taxon>Dikarya</taxon>
        <taxon>Ascomycota</taxon>
        <taxon>Saccharomycotina</taxon>
        <taxon>Pichiomycetes</taxon>
        <taxon>Pichiales</taxon>
        <taxon>Pichiaceae</taxon>
        <taxon>Ogataea</taxon>
    </lineage>
</organism>
<dbReference type="GO" id="GO:0000932">
    <property type="term" value="C:P-body"/>
    <property type="evidence" value="ECO:0007669"/>
    <property type="project" value="TreeGrafter"/>
</dbReference>
<dbReference type="GO" id="GO:0006402">
    <property type="term" value="P:mRNA catabolic process"/>
    <property type="evidence" value="ECO:0007669"/>
    <property type="project" value="TreeGrafter"/>
</dbReference>
<dbReference type="Pfam" id="PF00773">
    <property type="entry name" value="RNB"/>
    <property type="match status" value="1"/>
</dbReference>